<reference evidence="1 2" key="1">
    <citation type="submission" date="2021-01" db="EMBL/GenBank/DDBJ databases">
        <title>Genomic Encyclopedia of Type Strains, Phase IV (KMG-IV): sequencing the most valuable type-strain genomes for metagenomic binning, comparative biology and taxonomic classification.</title>
        <authorList>
            <person name="Goeker M."/>
        </authorList>
    </citation>
    <scope>NUCLEOTIDE SEQUENCE [LARGE SCALE GENOMIC DNA]</scope>
    <source>
        <strain evidence="1 2">DSM 105482</strain>
    </source>
</reference>
<keyword evidence="2" id="KW-1185">Reference proteome</keyword>
<comment type="caution">
    <text evidence="1">The sequence shown here is derived from an EMBL/GenBank/DDBJ whole genome shotgun (WGS) entry which is preliminary data.</text>
</comment>
<dbReference type="InterPro" id="IPR036638">
    <property type="entry name" value="HLH_DNA-bd_sf"/>
</dbReference>
<evidence type="ECO:0000313" key="2">
    <source>
        <dbReference type="Proteomes" id="UP000823486"/>
    </source>
</evidence>
<evidence type="ECO:0008006" key="3">
    <source>
        <dbReference type="Google" id="ProtNLM"/>
    </source>
</evidence>
<name>A0ABS2QK98_9BACI</name>
<dbReference type="InterPro" id="IPR037208">
    <property type="entry name" value="Spo0E-like_sf"/>
</dbReference>
<organism evidence="1 2">
    <name type="scientific">Peribacillus deserti</name>
    <dbReference type="NCBI Taxonomy" id="673318"/>
    <lineage>
        <taxon>Bacteria</taxon>
        <taxon>Bacillati</taxon>
        <taxon>Bacillota</taxon>
        <taxon>Bacilli</taxon>
        <taxon>Bacillales</taxon>
        <taxon>Bacillaceae</taxon>
        <taxon>Peribacillus</taxon>
    </lineage>
</organism>
<dbReference type="Proteomes" id="UP000823486">
    <property type="component" value="Unassembled WGS sequence"/>
</dbReference>
<dbReference type="Pfam" id="PF09388">
    <property type="entry name" value="SpoOE-like"/>
    <property type="match status" value="1"/>
</dbReference>
<dbReference type="PANTHER" id="PTHR41263">
    <property type="entry name" value="ASPARTYL-PHOSPHATE PHOSPHATASE YISI"/>
    <property type="match status" value="1"/>
</dbReference>
<dbReference type="EMBL" id="JAFBFI010000010">
    <property type="protein sequence ID" value="MBM7693124.1"/>
    <property type="molecule type" value="Genomic_DNA"/>
</dbReference>
<dbReference type="Gene3D" id="4.10.280.10">
    <property type="entry name" value="Helix-loop-helix DNA-binding domain"/>
    <property type="match status" value="1"/>
</dbReference>
<dbReference type="InterPro" id="IPR053028">
    <property type="entry name" value="Spo0E-like_phosphatase"/>
</dbReference>
<protein>
    <recommendedName>
        <fullName evidence="3">Aspartyl-phosphate phosphatase Spo0E family protein</fullName>
    </recommendedName>
</protein>
<dbReference type="RefSeq" id="WP_204543697.1">
    <property type="nucleotide sequence ID" value="NZ_JAFBFI010000010.1"/>
</dbReference>
<sequence length="80" mass="9392">MNSYTLQKMQNDIQLKRSEMIKSARENGLTHARTIENSQELDELINEYLSIEHTEKKEVRLSIQSMVVILPENFSDIRLV</sequence>
<dbReference type="SUPFAM" id="SSF140500">
    <property type="entry name" value="BAS1536-like"/>
    <property type="match status" value="1"/>
</dbReference>
<dbReference type="PANTHER" id="PTHR41263:SF1">
    <property type="entry name" value="ASPARTYL-PHOSPHATE PHOSPHATASE YISI"/>
    <property type="match status" value="1"/>
</dbReference>
<proteinExistence type="predicted"/>
<gene>
    <name evidence="1" type="ORF">JOC77_002563</name>
</gene>
<evidence type="ECO:0000313" key="1">
    <source>
        <dbReference type="EMBL" id="MBM7693124.1"/>
    </source>
</evidence>
<dbReference type="InterPro" id="IPR018540">
    <property type="entry name" value="Spo0E-like"/>
</dbReference>
<accession>A0ABS2QK98</accession>